<dbReference type="Pfam" id="PF01571">
    <property type="entry name" value="GCV_T"/>
    <property type="match status" value="1"/>
</dbReference>
<dbReference type="PIRSF" id="PIRSF006487">
    <property type="entry name" value="GcvT"/>
    <property type="match status" value="1"/>
</dbReference>
<proteinExistence type="evidence at protein level"/>
<dbReference type="InterPro" id="IPR029043">
    <property type="entry name" value="GcvT/YgfZ_C"/>
</dbReference>
<dbReference type="Gene3D" id="4.10.1250.10">
    <property type="entry name" value="Aminomethyltransferase fragment"/>
    <property type="match status" value="1"/>
</dbReference>
<reference evidence="14 15" key="1">
    <citation type="journal article" date="1998" name="Science">
        <title>Genome sequence of the nematode C. elegans: a platform for investigating biology.</title>
        <authorList>
            <consortium name="The C. elegans sequencing consortium"/>
            <person name="Sulson J.E."/>
            <person name="Waterston R."/>
        </authorList>
    </citation>
    <scope>NUCLEOTIDE SEQUENCE [LARGE SCALE GENOMIC DNA]</scope>
    <source>
        <strain evidence="14 15">Bristol N2</strain>
    </source>
</reference>
<evidence type="ECO:0000259" key="12">
    <source>
        <dbReference type="Pfam" id="PF01571"/>
    </source>
</evidence>
<evidence type="ECO:0000259" key="13">
    <source>
        <dbReference type="Pfam" id="PF08669"/>
    </source>
</evidence>
<dbReference type="NCBIfam" id="TIGR00528">
    <property type="entry name" value="gcvT"/>
    <property type="match status" value="1"/>
</dbReference>
<dbReference type="eggNOG" id="KOG2770">
    <property type="taxonomic scope" value="Eukaryota"/>
</dbReference>
<comment type="similarity">
    <text evidence="3 11">Belongs to the GcvT family.</text>
</comment>
<evidence type="ECO:0000256" key="5">
    <source>
        <dbReference type="ARBA" id="ARBA00022576"/>
    </source>
</evidence>
<dbReference type="RefSeq" id="NP_504502.1">
    <property type="nucleotide sequence ID" value="NM_072101.6"/>
</dbReference>
<dbReference type="InterPro" id="IPR013977">
    <property type="entry name" value="GcvT_C"/>
</dbReference>
<dbReference type="GO" id="GO:0008483">
    <property type="term" value="F:transaminase activity"/>
    <property type="evidence" value="ECO:0007669"/>
    <property type="project" value="UniProtKB-KW"/>
</dbReference>
<dbReference type="FunFam" id="2.40.30.110:FF:000002">
    <property type="entry name" value="Aminomethyltransferase"/>
    <property type="match status" value="1"/>
</dbReference>
<comment type="catalytic activity">
    <reaction evidence="9 11">
        <text>N(6)-[(R)-S(8)-aminomethyldihydrolipoyl]-L-lysyl-[protein] + (6S)-5,6,7,8-tetrahydrofolate = N(6)-[(R)-dihydrolipoyl]-L-lysyl-[protein] + (6R)-5,10-methylene-5,6,7,8-tetrahydrofolate + NH4(+)</text>
        <dbReference type="Rhea" id="RHEA:16945"/>
        <dbReference type="Rhea" id="RHEA-COMP:10475"/>
        <dbReference type="Rhea" id="RHEA-COMP:10492"/>
        <dbReference type="ChEBI" id="CHEBI:15636"/>
        <dbReference type="ChEBI" id="CHEBI:28938"/>
        <dbReference type="ChEBI" id="CHEBI:57453"/>
        <dbReference type="ChEBI" id="CHEBI:83100"/>
        <dbReference type="ChEBI" id="CHEBI:83143"/>
        <dbReference type="EC" id="2.1.2.10"/>
    </reaction>
</comment>
<keyword evidence="15" id="KW-1185">Reference proteome</keyword>
<comment type="subunit">
    <text evidence="4 11">The glycine cleavage system is composed of four proteins: P, T, L and H.</text>
</comment>
<dbReference type="FunCoup" id="Q22968">
    <property type="interactions" value="642"/>
</dbReference>
<dbReference type="GO" id="GO:0005960">
    <property type="term" value="C:glycine cleavage complex"/>
    <property type="evidence" value="ECO:0007669"/>
    <property type="project" value="InterPro"/>
</dbReference>
<dbReference type="OrthoDB" id="10263536at2759"/>
<feature type="binding site" evidence="10">
    <location>
        <position position="226"/>
    </location>
    <ligand>
        <name>substrate</name>
    </ligand>
</feature>
<dbReference type="Gene3D" id="2.40.30.110">
    <property type="entry name" value="Aminomethyltransferase beta-barrel domains"/>
    <property type="match status" value="1"/>
</dbReference>
<evidence type="ECO:0000313" key="14">
    <source>
        <dbReference type="EMBL" id="CCD64504.1"/>
    </source>
</evidence>
<keyword evidence="8 11" id="KW-0496">Mitochondrion</keyword>
<evidence type="ECO:0000313" key="15">
    <source>
        <dbReference type="Proteomes" id="UP000001940"/>
    </source>
</evidence>
<organism evidence="14 15">
    <name type="scientific">Caenorhabditis elegans</name>
    <dbReference type="NCBI Taxonomy" id="6239"/>
    <lineage>
        <taxon>Eukaryota</taxon>
        <taxon>Metazoa</taxon>
        <taxon>Ecdysozoa</taxon>
        <taxon>Nematoda</taxon>
        <taxon>Chromadorea</taxon>
        <taxon>Rhabditida</taxon>
        <taxon>Rhabditina</taxon>
        <taxon>Rhabditomorpha</taxon>
        <taxon>Rhabditoidea</taxon>
        <taxon>Rhabditidae</taxon>
        <taxon>Peloderinae</taxon>
        <taxon>Caenorhabditis</taxon>
    </lineage>
</organism>
<dbReference type="Bgee" id="WBGene00017765">
    <property type="expression patterns" value="Expressed in larva and 4 other cell types or tissues"/>
</dbReference>
<gene>
    <name evidence="14 16" type="primary">gcst-1</name>
    <name evidence="14" type="ORF">CELE_F25B4.1</name>
    <name evidence="16" type="ORF">F25B4.1</name>
</gene>
<dbReference type="CTD" id="178960"/>
<dbReference type="SUPFAM" id="SSF103025">
    <property type="entry name" value="Folate-binding domain"/>
    <property type="match status" value="1"/>
</dbReference>
<dbReference type="Gene3D" id="3.30.1360.120">
    <property type="entry name" value="Probable tRNA modification gtpase trme, domain 1"/>
    <property type="match status" value="1"/>
</dbReference>
<evidence type="ECO:0000256" key="4">
    <source>
        <dbReference type="ARBA" id="ARBA00011690"/>
    </source>
</evidence>
<dbReference type="PeptideAtlas" id="Q22968"/>
<evidence type="ECO:0000256" key="2">
    <source>
        <dbReference type="ARBA" id="ARBA00004173"/>
    </source>
</evidence>
<feature type="domain" description="Aminomethyltransferase C-terminal" evidence="13">
    <location>
        <begin position="315"/>
        <end position="394"/>
    </location>
</feature>
<dbReference type="WormBase" id="F25B4.1">
    <property type="protein sequence ID" value="CE09620"/>
    <property type="gene ID" value="WBGene00017765"/>
    <property type="gene designation" value="gcst-1"/>
</dbReference>
<dbReference type="NCBIfam" id="NF001567">
    <property type="entry name" value="PRK00389.1"/>
    <property type="match status" value="1"/>
</dbReference>
<name>Q22968_CAEEL</name>
<dbReference type="GO" id="GO:0005739">
    <property type="term" value="C:mitochondrion"/>
    <property type="evidence" value="ECO:0000318"/>
    <property type="project" value="GO_Central"/>
</dbReference>
<dbReference type="PANTHER" id="PTHR43757">
    <property type="entry name" value="AMINOMETHYLTRANSFERASE"/>
    <property type="match status" value="1"/>
</dbReference>
<keyword evidence="17" id="KW-1267">Proteomics identification</keyword>
<evidence type="ECO:0000256" key="9">
    <source>
        <dbReference type="ARBA" id="ARBA00047665"/>
    </source>
</evidence>
<sequence length="402" mass="43921">MNRLVSRSTLLNASRCFSRTAEASAKQTCLIETHKKHGGKLVEFAGYDMPTQYADFSIKESTIHTRKHVSLFDVSHMLQTYITGKDRVAFIESLTTADVQGLQENSGTLSVFTNEKGGIKDDLIIMKTDKDFLFLVTNAGCIEKDLPYLQENAAAWRSKGKDVKIETLDNRGLVAVQGPEMAKVLQEGTDIDLSKLTFMKTTVGKVFGIDGCRVTRCGYTGEDGVEISVDPTKAEQLVERLLASQAGSVKLAGLGARDALRLEAGLCLYGSDIEENTTPIEAGLAFVVAKRRRETLDFPGAEHIVKQLKEKSWPKRRVGLLAPAGRCPRSHLPLIDPLDKCSIGFVTSGCPSPTLGKNIAIAYVDKSHSKIGTKFVVDFGAKQAPVEVVKMPFVPTNYFTGK</sequence>
<evidence type="ECO:0007829" key="17">
    <source>
        <dbReference type="PeptideAtlas" id="Q22968"/>
    </source>
</evidence>
<dbReference type="PaxDb" id="6239-F25B4.1.2"/>
<evidence type="ECO:0000256" key="11">
    <source>
        <dbReference type="RuleBase" id="RU003981"/>
    </source>
</evidence>
<evidence type="ECO:0000256" key="3">
    <source>
        <dbReference type="ARBA" id="ARBA00008609"/>
    </source>
</evidence>
<evidence type="ECO:0000256" key="10">
    <source>
        <dbReference type="PIRSR" id="PIRSR006487-1"/>
    </source>
</evidence>
<dbReference type="InterPro" id="IPR006222">
    <property type="entry name" value="GCVT_N"/>
</dbReference>
<keyword evidence="5 11" id="KW-0032">Aminotransferase</keyword>
<dbReference type="GO" id="GO:0006546">
    <property type="term" value="P:glycine catabolic process"/>
    <property type="evidence" value="ECO:0007669"/>
    <property type="project" value="InterPro"/>
</dbReference>
<evidence type="ECO:0000256" key="7">
    <source>
        <dbReference type="ARBA" id="ARBA00022946"/>
    </source>
</evidence>
<evidence type="ECO:0000256" key="8">
    <source>
        <dbReference type="ARBA" id="ARBA00023128"/>
    </source>
</evidence>
<dbReference type="GeneID" id="178960"/>
<keyword evidence="6 11" id="KW-0808">Transferase</keyword>
<evidence type="ECO:0000256" key="1">
    <source>
        <dbReference type="ARBA" id="ARBA00003631"/>
    </source>
</evidence>
<dbReference type="KEGG" id="cel:CELE_F25B4.1"/>
<dbReference type="InterPro" id="IPR006223">
    <property type="entry name" value="GcvT"/>
</dbReference>
<evidence type="ECO:0000256" key="6">
    <source>
        <dbReference type="ARBA" id="ARBA00022679"/>
    </source>
</evidence>
<dbReference type="InterPro" id="IPR028896">
    <property type="entry name" value="GcvT/YgfZ/DmdA"/>
</dbReference>
<dbReference type="AGR" id="WB:WBGene00017765"/>
<comment type="function">
    <text evidence="1 11">The glycine cleavage system catalyzes the degradation of glycine.</text>
</comment>
<protein>
    <recommendedName>
        <fullName evidence="11">Aminomethyltransferase</fullName>
        <ecNumber evidence="11">2.1.2.10</ecNumber>
    </recommendedName>
    <alternativeName>
        <fullName evidence="11">Glycine cleavage system T protein</fullName>
    </alternativeName>
</protein>
<dbReference type="InterPro" id="IPR027266">
    <property type="entry name" value="TrmE/GcvT-like"/>
</dbReference>
<dbReference type="GO" id="GO:0004047">
    <property type="term" value="F:aminomethyltransferase activity"/>
    <property type="evidence" value="ECO:0007669"/>
    <property type="project" value="UniProtKB-EC"/>
</dbReference>
<dbReference type="PhylomeDB" id="Q22968"/>
<dbReference type="HOGENOM" id="CLU_007884_10_0_1"/>
<keyword evidence="7 11" id="KW-0809">Transit peptide</keyword>
<dbReference type="Pfam" id="PF08669">
    <property type="entry name" value="GCV_T_C"/>
    <property type="match status" value="1"/>
</dbReference>
<dbReference type="PANTHER" id="PTHR43757:SF16">
    <property type="entry name" value="AMINOMETHYLTRANSFERASE, MITOCHONDRIAL"/>
    <property type="match status" value="1"/>
</dbReference>
<dbReference type="Reactome" id="R-CEL-6783984">
    <property type="pathway name" value="Glycine degradation"/>
</dbReference>
<dbReference type="EMBL" id="BX284605">
    <property type="protein sequence ID" value="CCD64504.1"/>
    <property type="molecule type" value="Genomic_DNA"/>
</dbReference>
<dbReference type="AlphaFoldDB" id="Q22968"/>
<dbReference type="STRING" id="6239.F25B4.1.2"/>
<evidence type="ECO:0000313" key="16">
    <source>
        <dbReference type="WormBase" id="F25B4.1"/>
    </source>
</evidence>
<feature type="domain" description="GCVT N-terminal" evidence="12">
    <location>
        <begin position="31"/>
        <end position="290"/>
    </location>
</feature>
<dbReference type="SUPFAM" id="SSF101790">
    <property type="entry name" value="Aminomethyltransferase beta-barrel domain"/>
    <property type="match status" value="1"/>
</dbReference>
<dbReference type="UCSC" id="F25B4.1.1">
    <property type="organism name" value="c. elegans"/>
</dbReference>
<dbReference type="Proteomes" id="UP000001940">
    <property type="component" value="Chromosome V"/>
</dbReference>
<dbReference type="SMR" id="Q22968"/>
<dbReference type="FunFam" id="3.30.1360.120:FF:000014">
    <property type="entry name" value="Aminomethyltransferase"/>
    <property type="match status" value="1"/>
</dbReference>
<comment type="subcellular location">
    <subcellularLocation>
        <location evidence="2 11">Mitochondrion</location>
    </subcellularLocation>
</comment>
<dbReference type="FunFam" id="4.10.1250.10:FF:000002">
    <property type="entry name" value="Aminomethyltransferase"/>
    <property type="match status" value="1"/>
</dbReference>
<dbReference type="OMA" id="MPVQYPA"/>
<dbReference type="EC" id="2.1.2.10" evidence="11"/>
<accession>Q22968</accession>
<dbReference type="Gene3D" id="3.30.70.1400">
    <property type="entry name" value="Aminomethyltransferase beta-barrel domains"/>
    <property type="match status" value="1"/>
</dbReference>
<dbReference type="InParanoid" id="Q22968"/>
<dbReference type="FunFam" id="3.30.70.1400:FF:000001">
    <property type="entry name" value="Aminomethyltransferase"/>
    <property type="match status" value="1"/>
</dbReference>
<dbReference type="PIR" id="T25732">
    <property type="entry name" value="T25732"/>
</dbReference>